<dbReference type="GO" id="GO:0005576">
    <property type="term" value="C:extracellular region"/>
    <property type="evidence" value="ECO:0007669"/>
    <property type="project" value="TreeGrafter"/>
</dbReference>
<dbReference type="Pfam" id="PF06679">
    <property type="entry name" value="DUF1180"/>
    <property type="match status" value="1"/>
</dbReference>
<feature type="transmembrane region" description="Helical" evidence="8">
    <location>
        <begin position="64"/>
        <end position="84"/>
    </location>
</feature>
<evidence type="ECO:0000256" key="6">
    <source>
        <dbReference type="ARBA" id="ARBA00023136"/>
    </source>
</evidence>
<sequence length="167" mass="17821">MLRPEPCCLLLLLLLLLLHGGRATTSTALAPLNVTEGPRAAAGNGTQPRPGPLPGLGLPVLKRALYVLSALSALAALYFLLRAVRLKKPQRKKYGLLSNYDENIEMASLDSDEDTVFETRNLRRLPPVSTAQHQLFSPPKTGSGAFSPFGTMRGAHRPQLGLGTGAG</sequence>
<reference evidence="10" key="2">
    <citation type="submission" date="2025-08" db="UniProtKB">
        <authorList>
            <consortium name="Ensembl"/>
        </authorList>
    </citation>
    <scope>IDENTIFICATION</scope>
</reference>
<keyword evidence="7" id="KW-0325">Glycoprotein</keyword>
<dbReference type="Ensembl" id="ENSCMMT00000006024.1">
    <property type="protein sequence ID" value="ENSCMMP00000005434.1"/>
    <property type="gene ID" value="ENSCMMG00000003432.1"/>
</dbReference>
<evidence type="ECO:0000256" key="7">
    <source>
        <dbReference type="ARBA" id="ARBA00023180"/>
    </source>
</evidence>
<dbReference type="InterPro" id="IPR009565">
    <property type="entry name" value="FAM174-like"/>
</dbReference>
<accession>A0A8C3BGK5</accession>
<keyword evidence="11" id="KW-1185">Reference proteome</keyword>
<feature type="chain" id="PRO_5034925236" evidence="9">
    <location>
        <begin position="24"/>
        <end position="167"/>
    </location>
</feature>
<keyword evidence="4 9" id="KW-0732">Signal</keyword>
<dbReference type="PANTHER" id="PTHR28607:SF2">
    <property type="entry name" value="PROTEIN FAM174C"/>
    <property type="match status" value="1"/>
</dbReference>
<evidence type="ECO:0000256" key="5">
    <source>
        <dbReference type="ARBA" id="ARBA00022989"/>
    </source>
</evidence>
<protein>
    <submittedName>
        <fullName evidence="10">Family with sequence similarity 174 member C</fullName>
    </submittedName>
</protein>
<evidence type="ECO:0000256" key="9">
    <source>
        <dbReference type="SAM" id="SignalP"/>
    </source>
</evidence>
<evidence type="ECO:0000256" key="2">
    <source>
        <dbReference type="ARBA" id="ARBA00006986"/>
    </source>
</evidence>
<evidence type="ECO:0000256" key="8">
    <source>
        <dbReference type="SAM" id="Phobius"/>
    </source>
</evidence>
<dbReference type="AlphaFoldDB" id="A0A8C3BGK5"/>
<dbReference type="Proteomes" id="UP000694556">
    <property type="component" value="Chromosome 29"/>
</dbReference>
<evidence type="ECO:0000256" key="1">
    <source>
        <dbReference type="ARBA" id="ARBA00004479"/>
    </source>
</evidence>
<keyword evidence="3 8" id="KW-0812">Transmembrane</keyword>
<evidence type="ECO:0000313" key="11">
    <source>
        <dbReference type="Proteomes" id="UP000694556"/>
    </source>
</evidence>
<keyword evidence="6 8" id="KW-0472">Membrane</keyword>
<proteinExistence type="inferred from homology"/>
<reference evidence="10" key="3">
    <citation type="submission" date="2025-09" db="UniProtKB">
        <authorList>
            <consortium name="Ensembl"/>
        </authorList>
    </citation>
    <scope>IDENTIFICATION</scope>
</reference>
<reference evidence="10" key="1">
    <citation type="submission" date="2018-09" db="EMBL/GenBank/DDBJ databases">
        <title>Common duck and Muscovy duck high density SNP chip.</title>
        <authorList>
            <person name="Vignal A."/>
            <person name="Thebault N."/>
            <person name="Warren W.C."/>
        </authorList>
    </citation>
    <scope>NUCLEOTIDE SEQUENCE [LARGE SCALE GENOMIC DNA]</scope>
</reference>
<dbReference type="GO" id="GO:0016020">
    <property type="term" value="C:membrane"/>
    <property type="evidence" value="ECO:0007669"/>
    <property type="project" value="UniProtKB-SubCell"/>
</dbReference>
<evidence type="ECO:0000256" key="3">
    <source>
        <dbReference type="ARBA" id="ARBA00022692"/>
    </source>
</evidence>
<organism evidence="10 11">
    <name type="scientific">Cairina moschata</name>
    <name type="common">Muscovy duck</name>
    <dbReference type="NCBI Taxonomy" id="8855"/>
    <lineage>
        <taxon>Eukaryota</taxon>
        <taxon>Metazoa</taxon>
        <taxon>Chordata</taxon>
        <taxon>Craniata</taxon>
        <taxon>Vertebrata</taxon>
        <taxon>Euteleostomi</taxon>
        <taxon>Archelosauria</taxon>
        <taxon>Archosauria</taxon>
        <taxon>Dinosauria</taxon>
        <taxon>Saurischia</taxon>
        <taxon>Theropoda</taxon>
        <taxon>Coelurosauria</taxon>
        <taxon>Aves</taxon>
        <taxon>Neognathae</taxon>
        <taxon>Galloanserae</taxon>
        <taxon>Anseriformes</taxon>
        <taxon>Anatidae</taxon>
        <taxon>Anatinae</taxon>
        <taxon>Cairina</taxon>
    </lineage>
</organism>
<evidence type="ECO:0000313" key="10">
    <source>
        <dbReference type="Ensembl" id="ENSCMMP00000005434.1"/>
    </source>
</evidence>
<name>A0A8C3BGK5_CAIMO</name>
<dbReference type="PANTHER" id="PTHR28607">
    <property type="entry name" value="EXPRESSED PROTEIN"/>
    <property type="match status" value="1"/>
</dbReference>
<comment type="similarity">
    <text evidence="2">Belongs to the FAM174 family.</text>
</comment>
<feature type="signal peptide" evidence="9">
    <location>
        <begin position="1"/>
        <end position="23"/>
    </location>
</feature>
<keyword evidence="5 8" id="KW-1133">Transmembrane helix</keyword>
<evidence type="ECO:0000256" key="4">
    <source>
        <dbReference type="ARBA" id="ARBA00022729"/>
    </source>
</evidence>
<comment type="subcellular location">
    <subcellularLocation>
        <location evidence="1">Membrane</location>
        <topology evidence="1">Single-pass type I membrane protein</topology>
    </subcellularLocation>
</comment>